<name>A0A0G4IPR6_PLABS</name>
<keyword evidence="2" id="KW-1185">Reference proteome</keyword>
<evidence type="ECO:0000313" key="2">
    <source>
        <dbReference type="Proteomes" id="UP000039324"/>
    </source>
</evidence>
<proteinExistence type="predicted"/>
<organism evidence="1 2">
    <name type="scientific">Plasmodiophora brassicae</name>
    <name type="common">Clubroot disease agent</name>
    <dbReference type="NCBI Taxonomy" id="37360"/>
    <lineage>
        <taxon>Eukaryota</taxon>
        <taxon>Sar</taxon>
        <taxon>Rhizaria</taxon>
        <taxon>Endomyxa</taxon>
        <taxon>Phytomyxea</taxon>
        <taxon>Plasmodiophorida</taxon>
        <taxon>Plasmodiophoridae</taxon>
        <taxon>Plasmodiophora</taxon>
    </lineage>
</organism>
<accession>A0A0G4IPR6</accession>
<dbReference type="AlphaFoldDB" id="A0A0G4IPR6"/>
<gene>
    <name evidence="1" type="ORF">PBRA_005770</name>
</gene>
<reference evidence="1 2" key="1">
    <citation type="submission" date="2015-02" db="EMBL/GenBank/DDBJ databases">
        <authorList>
            <person name="Chooi Y.-H."/>
        </authorList>
    </citation>
    <scope>NUCLEOTIDE SEQUENCE [LARGE SCALE GENOMIC DNA]</scope>
    <source>
        <strain evidence="1">E3</strain>
    </source>
</reference>
<dbReference type="EMBL" id="CDSF01000078">
    <property type="protein sequence ID" value="CEO97166.1"/>
    <property type="molecule type" value="Genomic_DNA"/>
</dbReference>
<evidence type="ECO:0000313" key="1">
    <source>
        <dbReference type="EMBL" id="CEO97166.1"/>
    </source>
</evidence>
<dbReference type="Proteomes" id="UP000039324">
    <property type="component" value="Unassembled WGS sequence"/>
</dbReference>
<protein>
    <submittedName>
        <fullName evidence="1">Uncharacterized protein</fullName>
    </submittedName>
</protein>
<sequence>MYESWTLALGAAVANGLAGSPGALRAYGPRGGVLVGSVYHFESSGFGQLPMVAWRMQAVVVTVALCIAVIGAVTIEELPNVAVEQDAVQSQTIEDGLAPNWKADAGKHLGAAYGAAMDHLNGMSDKQRKSLATNAALLAVTPMVGPRKLALMYGSYRFRVFMDKYVKQTQENPVNDGEKSIQSLSDDMQASNEGLDSIISRATDQLPKDKVAAQAMMFAAEMALLSGVFSWKDVLVMEMLGLNNRVALRDAVISKVSSWLKSAVPAAAKYARNAYSTRFSHEKTQ</sequence>